<organism evidence="7 8">
    <name type="scientific">Haemaphysalis longicornis</name>
    <name type="common">Bush tick</name>
    <dbReference type="NCBI Taxonomy" id="44386"/>
    <lineage>
        <taxon>Eukaryota</taxon>
        <taxon>Metazoa</taxon>
        <taxon>Ecdysozoa</taxon>
        <taxon>Arthropoda</taxon>
        <taxon>Chelicerata</taxon>
        <taxon>Arachnida</taxon>
        <taxon>Acari</taxon>
        <taxon>Parasitiformes</taxon>
        <taxon>Ixodida</taxon>
        <taxon>Ixodoidea</taxon>
        <taxon>Ixodidae</taxon>
        <taxon>Haemaphysalinae</taxon>
        <taxon>Haemaphysalis</taxon>
    </lineage>
</organism>
<comment type="caution">
    <text evidence="4">Lacks conserved residue(s) required for the propagation of feature annotation.</text>
</comment>
<reference evidence="7 8" key="1">
    <citation type="journal article" date="2020" name="Cell">
        <title>Large-Scale Comparative Analyses of Tick Genomes Elucidate Their Genetic Diversity and Vector Capacities.</title>
        <authorList>
            <consortium name="Tick Genome and Microbiome Consortium (TIGMIC)"/>
            <person name="Jia N."/>
            <person name="Wang J."/>
            <person name="Shi W."/>
            <person name="Du L."/>
            <person name="Sun Y."/>
            <person name="Zhan W."/>
            <person name="Jiang J.F."/>
            <person name="Wang Q."/>
            <person name="Zhang B."/>
            <person name="Ji P."/>
            <person name="Bell-Sakyi L."/>
            <person name="Cui X.M."/>
            <person name="Yuan T.T."/>
            <person name="Jiang B.G."/>
            <person name="Yang W.F."/>
            <person name="Lam T.T."/>
            <person name="Chang Q.C."/>
            <person name="Ding S.J."/>
            <person name="Wang X.J."/>
            <person name="Zhu J.G."/>
            <person name="Ruan X.D."/>
            <person name="Zhao L."/>
            <person name="Wei J.T."/>
            <person name="Ye R.Z."/>
            <person name="Que T.C."/>
            <person name="Du C.H."/>
            <person name="Zhou Y.H."/>
            <person name="Cheng J.X."/>
            <person name="Dai P.F."/>
            <person name="Guo W.B."/>
            <person name="Han X.H."/>
            <person name="Huang E.J."/>
            <person name="Li L.F."/>
            <person name="Wei W."/>
            <person name="Gao Y.C."/>
            <person name="Liu J.Z."/>
            <person name="Shao H.Z."/>
            <person name="Wang X."/>
            <person name="Wang C.C."/>
            <person name="Yang T.C."/>
            <person name="Huo Q.B."/>
            <person name="Li W."/>
            <person name="Chen H.Y."/>
            <person name="Chen S.E."/>
            <person name="Zhou L.G."/>
            <person name="Ni X.B."/>
            <person name="Tian J.H."/>
            <person name="Sheng Y."/>
            <person name="Liu T."/>
            <person name="Pan Y.S."/>
            <person name="Xia L.Y."/>
            <person name="Li J."/>
            <person name="Zhao F."/>
            <person name="Cao W.C."/>
        </authorList>
    </citation>
    <scope>NUCLEOTIDE SEQUENCE [LARGE SCALE GENOMIC DNA]</scope>
    <source>
        <strain evidence="7">HaeL-2018</strain>
    </source>
</reference>
<evidence type="ECO:0000256" key="3">
    <source>
        <dbReference type="ARBA" id="ARBA00022685"/>
    </source>
</evidence>
<keyword evidence="4" id="KW-0862">Zinc</keyword>
<dbReference type="InterPro" id="IPR024079">
    <property type="entry name" value="MetalloPept_cat_dom_sf"/>
</dbReference>
<gene>
    <name evidence="7" type="ORF">HPB48_007816</name>
</gene>
<dbReference type="InterPro" id="IPR001762">
    <property type="entry name" value="Disintegrin_dom"/>
</dbReference>
<keyword evidence="4" id="KW-0479">Metal-binding</keyword>
<dbReference type="OMA" id="PANDACC"/>
<sequence>MKRVCNLEILVDHTLFQSVLEDSNGEEEKARETITSIIHTHTASVSEIFKGTSFNGITDIVFEVQRVQVNDSSSCEGRVRRTNPFCRDDLDATHALLELSKINHEHFCASYLWTHRDFQGGTLGLAFLAEAGSDTGGICDLHHFGANVDVASKYHGELSLNTGIVTFLNNNIRLSQRDTEITFAHELGHSFGSPHDMSPDCTPGGTEGNFLMYPSARRGIEPNNRKFSECSIRNISSFLHELLAGEGESPNCLQEPRGPFCGNSVREKGEQCDCGYDSTDCVDRCCYPRASGDDKACKLRPNALCSPANDACCTKDCVFRGSTASCRPEDECRLEAFCEYPLGLPLSVRLVCDNGASANCPASLWRPNGTECNLGTQLCEAGECMRSVCHKFGLVQCFLTGPDKRSEERCLLACRKDAPGSECKEACHFDQMAHLCHKRLQPGAACDNLHGYCDVFHRCRPLDAEGPLTRLQWLVFDAKEKRDNGCQRRGSRNGRHEEIN</sequence>
<dbReference type="GO" id="GO:0005886">
    <property type="term" value="C:plasma membrane"/>
    <property type="evidence" value="ECO:0007669"/>
    <property type="project" value="TreeGrafter"/>
</dbReference>
<dbReference type="OrthoDB" id="2149267at2759"/>
<proteinExistence type="predicted"/>
<dbReference type="GO" id="GO:0007219">
    <property type="term" value="P:Notch signaling pathway"/>
    <property type="evidence" value="ECO:0007669"/>
    <property type="project" value="TreeGrafter"/>
</dbReference>
<feature type="binding site" evidence="4">
    <location>
        <position position="195"/>
    </location>
    <ligand>
        <name>Zn(2+)</name>
        <dbReference type="ChEBI" id="CHEBI:29105"/>
        <note>catalytic</note>
    </ligand>
</feature>
<dbReference type="InterPro" id="IPR051489">
    <property type="entry name" value="ADAM_Metalloproteinase"/>
</dbReference>
<feature type="domain" description="Peptidase M12B" evidence="6">
    <location>
        <begin position="3"/>
        <end position="241"/>
    </location>
</feature>
<dbReference type="EC" id="3.4.24.81" evidence="2"/>
<dbReference type="GO" id="GO:0046872">
    <property type="term" value="F:metal ion binding"/>
    <property type="evidence" value="ECO:0007669"/>
    <property type="project" value="UniProtKB-KW"/>
</dbReference>
<dbReference type="Gene3D" id="3.40.390.10">
    <property type="entry name" value="Collagenase (Catalytic Domain)"/>
    <property type="match status" value="1"/>
</dbReference>
<dbReference type="Gene3D" id="4.10.70.10">
    <property type="entry name" value="Disintegrin domain"/>
    <property type="match status" value="1"/>
</dbReference>
<accession>A0A9J6G0I0</accession>
<feature type="active site" evidence="4">
    <location>
        <position position="186"/>
    </location>
</feature>
<dbReference type="Proteomes" id="UP000821853">
    <property type="component" value="Chromosome 2"/>
</dbReference>
<evidence type="ECO:0000313" key="8">
    <source>
        <dbReference type="Proteomes" id="UP000821853"/>
    </source>
</evidence>
<dbReference type="SMART" id="SM00050">
    <property type="entry name" value="DISIN"/>
    <property type="match status" value="1"/>
</dbReference>
<feature type="domain" description="Disintegrin" evidence="5">
    <location>
        <begin position="258"/>
        <end position="338"/>
    </location>
</feature>
<dbReference type="GO" id="GO:0006509">
    <property type="term" value="P:membrane protein ectodomain proteolysis"/>
    <property type="evidence" value="ECO:0007669"/>
    <property type="project" value="TreeGrafter"/>
</dbReference>
<dbReference type="PROSITE" id="PS50215">
    <property type="entry name" value="ADAM_MEPRO"/>
    <property type="match status" value="1"/>
</dbReference>
<dbReference type="GO" id="GO:0004222">
    <property type="term" value="F:metalloendopeptidase activity"/>
    <property type="evidence" value="ECO:0007669"/>
    <property type="project" value="InterPro"/>
</dbReference>
<dbReference type="InterPro" id="IPR049038">
    <property type="entry name" value="ADAM10_Cys-rich"/>
</dbReference>
<comment type="caution">
    <text evidence="7">The sequence shown here is derived from an EMBL/GenBank/DDBJ whole genome shotgun (WGS) entry which is preliminary data.</text>
</comment>
<evidence type="ECO:0000313" key="7">
    <source>
        <dbReference type="EMBL" id="KAH9368519.1"/>
    </source>
</evidence>
<evidence type="ECO:0000256" key="2">
    <source>
        <dbReference type="ARBA" id="ARBA00012332"/>
    </source>
</evidence>
<evidence type="ECO:0000259" key="5">
    <source>
        <dbReference type="PROSITE" id="PS50214"/>
    </source>
</evidence>
<feature type="binding site" evidence="4">
    <location>
        <position position="185"/>
    </location>
    <ligand>
        <name>Zn(2+)</name>
        <dbReference type="ChEBI" id="CHEBI:29105"/>
        <note>catalytic</note>
    </ligand>
</feature>
<dbReference type="SUPFAM" id="SSF55486">
    <property type="entry name" value="Metalloproteases ('zincins'), catalytic domain"/>
    <property type="match status" value="1"/>
</dbReference>
<evidence type="ECO:0000256" key="1">
    <source>
        <dbReference type="ARBA" id="ARBA00001809"/>
    </source>
</evidence>
<dbReference type="EMBL" id="JABSTR010000004">
    <property type="protein sequence ID" value="KAH9368519.1"/>
    <property type="molecule type" value="Genomic_DNA"/>
</dbReference>
<dbReference type="AlphaFoldDB" id="A0A9J6G0I0"/>
<dbReference type="PANTHER" id="PTHR45702">
    <property type="entry name" value="ADAM10/ADAM17 METALLOPEPTIDASE FAMILY MEMBER"/>
    <property type="match status" value="1"/>
</dbReference>
<dbReference type="Pfam" id="PF13688">
    <property type="entry name" value="Reprolysin_5"/>
    <property type="match status" value="1"/>
</dbReference>
<comment type="catalytic activity">
    <reaction evidence="1">
        <text>Endopeptidase of broad specificity.</text>
        <dbReference type="EC" id="3.4.24.81"/>
    </reaction>
</comment>
<dbReference type="InterPro" id="IPR036436">
    <property type="entry name" value="Disintegrin_dom_sf"/>
</dbReference>
<keyword evidence="3" id="KW-0165">Cleavage on pair of basic residues</keyword>
<protein>
    <recommendedName>
        <fullName evidence="2">ADAM10 endopeptidase</fullName>
        <ecNumber evidence="2">3.4.24.81</ecNumber>
    </recommendedName>
</protein>
<dbReference type="VEuPathDB" id="VectorBase:HLOH_045537"/>
<dbReference type="PANTHER" id="PTHR45702:SF2">
    <property type="entry name" value="KUZBANIAN, ISOFORM A"/>
    <property type="match status" value="1"/>
</dbReference>
<dbReference type="PROSITE" id="PS50214">
    <property type="entry name" value="DISINTEGRIN_2"/>
    <property type="match status" value="1"/>
</dbReference>
<dbReference type="Pfam" id="PF21299">
    <property type="entry name" value="ADAM10_Cys-rich"/>
    <property type="match status" value="1"/>
</dbReference>
<evidence type="ECO:0000259" key="6">
    <source>
        <dbReference type="PROSITE" id="PS50215"/>
    </source>
</evidence>
<feature type="binding site" evidence="4">
    <location>
        <position position="189"/>
    </location>
    <ligand>
        <name>Zn(2+)</name>
        <dbReference type="ChEBI" id="CHEBI:29105"/>
        <note>catalytic</note>
    </ligand>
</feature>
<evidence type="ECO:0000256" key="4">
    <source>
        <dbReference type="PROSITE-ProRule" id="PRU00276"/>
    </source>
</evidence>
<name>A0A9J6G0I0_HAELO</name>
<dbReference type="InterPro" id="IPR001590">
    <property type="entry name" value="Peptidase_M12B"/>
</dbReference>
<keyword evidence="8" id="KW-1185">Reference proteome</keyword>
<dbReference type="Pfam" id="PF00200">
    <property type="entry name" value="Disintegrin"/>
    <property type="match status" value="1"/>
</dbReference>